<sequence length="174" mass="19307">MTAMPKQCTRRPPPSAFSLHRHHPASPSASLPAPLLRLANASPWSRRRTSFQKLQRRFSNLTIFSLTGAQGLRFPEGCKRPDDEGALRDTSLSLEAEMNQMVWRSGELGTPLPLRGVGGRSTDGVATSTLARYMVILGCWTPGRDTKPAISLWQSWRCENFKQTGHFAICEVDA</sequence>
<name>A0A6A5VYC3_9PLEO</name>
<evidence type="ECO:0000313" key="3">
    <source>
        <dbReference type="Proteomes" id="UP000799779"/>
    </source>
</evidence>
<organism evidence="2 3">
    <name type="scientific">Amniculicola lignicola CBS 123094</name>
    <dbReference type="NCBI Taxonomy" id="1392246"/>
    <lineage>
        <taxon>Eukaryota</taxon>
        <taxon>Fungi</taxon>
        <taxon>Dikarya</taxon>
        <taxon>Ascomycota</taxon>
        <taxon>Pezizomycotina</taxon>
        <taxon>Dothideomycetes</taxon>
        <taxon>Pleosporomycetidae</taxon>
        <taxon>Pleosporales</taxon>
        <taxon>Amniculicolaceae</taxon>
        <taxon>Amniculicola</taxon>
    </lineage>
</organism>
<reference evidence="2" key="1">
    <citation type="journal article" date="2020" name="Stud. Mycol.">
        <title>101 Dothideomycetes genomes: a test case for predicting lifestyles and emergence of pathogens.</title>
        <authorList>
            <person name="Haridas S."/>
            <person name="Albert R."/>
            <person name="Binder M."/>
            <person name="Bloem J."/>
            <person name="Labutti K."/>
            <person name="Salamov A."/>
            <person name="Andreopoulos B."/>
            <person name="Baker S."/>
            <person name="Barry K."/>
            <person name="Bills G."/>
            <person name="Bluhm B."/>
            <person name="Cannon C."/>
            <person name="Castanera R."/>
            <person name="Culley D."/>
            <person name="Daum C."/>
            <person name="Ezra D."/>
            <person name="Gonzalez J."/>
            <person name="Henrissat B."/>
            <person name="Kuo A."/>
            <person name="Liang C."/>
            <person name="Lipzen A."/>
            <person name="Lutzoni F."/>
            <person name="Magnuson J."/>
            <person name="Mondo S."/>
            <person name="Nolan M."/>
            <person name="Ohm R."/>
            <person name="Pangilinan J."/>
            <person name="Park H.-J."/>
            <person name="Ramirez L."/>
            <person name="Alfaro M."/>
            <person name="Sun H."/>
            <person name="Tritt A."/>
            <person name="Yoshinaga Y."/>
            <person name="Zwiers L.-H."/>
            <person name="Turgeon B."/>
            <person name="Goodwin S."/>
            <person name="Spatafora J."/>
            <person name="Crous P."/>
            <person name="Grigoriev I."/>
        </authorList>
    </citation>
    <scope>NUCLEOTIDE SEQUENCE</scope>
    <source>
        <strain evidence="2">CBS 123094</strain>
    </source>
</reference>
<evidence type="ECO:0000256" key="1">
    <source>
        <dbReference type="SAM" id="MobiDB-lite"/>
    </source>
</evidence>
<evidence type="ECO:0000313" key="2">
    <source>
        <dbReference type="EMBL" id="KAF1994712.1"/>
    </source>
</evidence>
<feature type="region of interest" description="Disordered" evidence="1">
    <location>
        <begin position="1"/>
        <end position="31"/>
    </location>
</feature>
<dbReference type="Proteomes" id="UP000799779">
    <property type="component" value="Unassembled WGS sequence"/>
</dbReference>
<protein>
    <submittedName>
        <fullName evidence="2">Uncharacterized protein</fullName>
    </submittedName>
</protein>
<proteinExistence type="predicted"/>
<dbReference type="EMBL" id="ML977653">
    <property type="protein sequence ID" value="KAF1994712.1"/>
    <property type="molecule type" value="Genomic_DNA"/>
</dbReference>
<gene>
    <name evidence="2" type="ORF">P154DRAFT_366874</name>
</gene>
<dbReference type="AlphaFoldDB" id="A0A6A5VYC3"/>
<accession>A0A6A5VYC3</accession>
<keyword evidence="3" id="KW-1185">Reference proteome</keyword>